<evidence type="ECO:0000313" key="3">
    <source>
        <dbReference type="EMBL" id="KPI92635.1"/>
    </source>
</evidence>
<protein>
    <submittedName>
        <fullName evidence="3">Uncharacterized protein</fullName>
    </submittedName>
</protein>
<accession>A0A194PND9</accession>
<dbReference type="EMBL" id="KQ459604">
    <property type="protein sequence ID" value="KPI92635.1"/>
    <property type="molecule type" value="Genomic_DNA"/>
</dbReference>
<sequence length="242" mass="26470">MVVLYGLLFCTFAVAAEHSGAYSSPQYAKKMFPKKSFDTSILLPQEKPPIPFNRASIDRFDSLNDTTQYGRSSFLDSAGNLLSNAGGQVVSSLAKDFIARSTGSSQVLSLNLTNLVILIILKALILAAGFFGAGAWKGHHYGRSIDENKNATYLTEDEVLLYLSYLRGEQSKDYGCLYRLACQKPRQGALYASAAELTLQGAKLLQGNNVDLDDYENIYSGIKQASTWGEDGKPCDKIYKCA</sequence>
<evidence type="ECO:0000313" key="4">
    <source>
        <dbReference type="Proteomes" id="UP000053268"/>
    </source>
</evidence>
<organism evidence="3 4">
    <name type="scientific">Papilio xuthus</name>
    <name type="common">Asian swallowtail butterfly</name>
    <dbReference type="NCBI Taxonomy" id="66420"/>
    <lineage>
        <taxon>Eukaryota</taxon>
        <taxon>Metazoa</taxon>
        <taxon>Ecdysozoa</taxon>
        <taxon>Arthropoda</taxon>
        <taxon>Hexapoda</taxon>
        <taxon>Insecta</taxon>
        <taxon>Pterygota</taxon>
        <taxon>Neoptera</taxon>
        <taxon>Endopterygota</taxon>
        <taxon>Lepidoptera</taxon>
        <taxon>Glossata</taxon>
        <taxon>Ditrysia</taxon>
        <taxon>Papilionoidea</taxon>
        <taxon>Papilionidae</taxon>
        <taxon>Papilioninae</taxon>
        <taxon>Papilio</taxon>
    </lineage>
</organism>
<keyword evidence="1" id="KW-0472">Membrane</keyword>
<feature type="signal peptide" evidence="2">
    <location>
        <begin position="1"/>
        <end position="15"/>
    </location>
</feature>
<evidence type="ECO:0000256" key="1">
    <source>
        <dbReference type="SAM" id="Phobius"/>
    </source>
</evidence>
<keyword evidence="1" id="KW-0812">Transmembrane</keyword>
<keyword evidence="4" id="KW-1185">Reference proteome</keyword>
<dbReference type="AlphaFoldDB" id="A0A194PND9"/>
<name>A0A194PND9_PAPXU</name>
<evidence type="ECO:0000256" key="2">
    <source>
        <dbReference type="SAM" id="SignalP"/>
    </source>
</evidence>
<dbReference type="Proteomes" id="UP000053268">
    <property type="component" value="Unassembled WGS sequence"/>
</dbReference>
<feature type="chain" id="PRO_5012723639" evidence="2">
    <location>
        <begin position="16"/>
        <end position="242"/>
    </location>
</feature>
<keyword evidence="1" id="KW-1133">Transmembrane helix</keyword>
<reference evidence="3 4" key="1">
    <citation type="journal article" date="2015" name="Nat. Commun.">
        <title>Outbred genome sequencing and CRISPR/Cas9 gene editing in butterflies.</title>
        <authorList>
            <person name="Li X."/>
            <person name="Fan D."/>
            <person name="Zhang W."/>
            <person name="Liu G."/>
            <person name="Zhang L."/>
            <person name="Zhao L."/>
            <person name="Fang X."/>
            <person name="Chen L."/>
            <person name="Dong Y."/>
            <person name="Chen Y."/>
            <person name="Ding Y."/>
            <person name="Zhao R."/>
            <person name="Feng M."/>
            <person name="Zhu Y."/>
            <person name="Feng Y."/>
            <person name="Jiang X."/>
            <person name="Zhu D."/>
            <person name="Xiang H."/>
            <person name="Feng X."/>
            <person name="Li S."/>
            <person name="Wang J."/>
            <person name="Zhang G."/>
            <person name="Kronforst M.R."/>
            <person name="Wang W."/>
        </authorList>
    </citation>
    <scope>NUCLEOTIDE SEQUENCE [LARGE SCALE GENOMIC DNA]</scope>
    <source>
        <strain evidence="3">Ya'a_city_454_Px</strain>
        <tissue evidence="3">Whole body</tissue>
    </source>
</reference>
<feature type="transmembrane region" description="Helical" evidence="1">
    <location>
        <begin position="115"/>
        <end position="136"/>
    </location>
</feature>
<gene>
    <name evidence="3" type="ORF">RR46_13856</name>
</gene>
<keyword evidence="2" id="KW-0732">Signal</keyword>
<proteinExistence type="predicted"/>